<keyword evidence="8" id="KW-0547">Nucleotide-binding</keyword>
<comment type="caution">
    <text evidence="16">The sequence shown here is derived from an EMBL/GenBank/DDBJ whole genome shotgun (WGS) entry which is preliminary data.</text>
</comment>
<protein>
    <recommendedName>
        <fullName evidence="4">Eukaryotic translation initiation factor 5B</fullName>
        <ecNumber evidence="3">3.6.5.3</ecNumber>
    </recommendedName>
    <alternativeName>
        <fullName evidence="12">Translation initiation factor IF-2</fullName>
    </alternativeName>
</protein>
<feature type="compositionally biased region" description="Basic and acidic residues" evidence="14">
    <location>
        <begin position="140"/>
        <end position="189"/>
    </location>
</feature>
<comment type="catalytic activity">
    <reaction evidence="13">
        <text>GTP + H2O = GDP + phosphate + H(+)</text>
        <dbReference type="Rhea" id="RHEA:19669"/>
        <dbReference type="ChEBI" id="CHEBI:15377"/>
        <dbReference type="ChEBI" id="CHEBI:15378"/>
        <dbReference type="ChEBI" id="CHEBI:37565"/>
        <dbReference type="ChEBI" id="CHEBI:43474"/>
        <dbReference type="ChEBI" id="CHEBI:58189"/>
        <dbReference type="EC" id="3.6.5.3"/>
    </reaction>
</comment>
<feature type="compositionally biased region" description="Acidic residues" evidence="14">
    <location>
        <begin position="438"/>
        <end position="450"/>
    </location>
</feature>
<evidence type="ECO:0000256" key="3">
    <source>
        <dbReference type="ARBA" id="ARBA00011986"/>
    </source>
</evidence>
<dbReference type="GO" id="GO:0003924">
    <property type="term" value="F:GTPase activity"/>
    <property type="evidence" value="ECO:0007669"/>
    <property type="project" value="InterPro"/>
</dbReference>
<sequence>MAKGKKGKKAHDDSWEDDIDTQPPVDPIAAAAAADSKPAAAEDDDFGGGGLMAAVKRNRDNKKKKGKAVKPLNDEVAEDGDDAATPPVDTKAPTEVTEIGEDDFGPVKKGGKKGKSAPAAAAPIEKTEELGEDEAQGADTEVKVKTKKEKEKEKKEREKQRKKEQAARKKQTEPTKPEEKKEEKKEEVVAKPAAPLAAAQDSAGGKKKKVPAALAALQKQQELRRRQEEEAARIAEEERKREEEEERIRQEEERAKAEAKEKKKEKEKERIERLKKEGKYMTKAEKERQRVAQLRLQQMVQSGMIVEGLESGPAAEKKKPKYDKKPRKGGGGKSKAEDDEEKKREEGRLISEKRAKEEEERKKKEAKEAAAAAKKEEEDVPDSWEEALDQDGNIKESWDMSSEEEVETSEKPANGAARESKAAPQKGGKGPSKKSPDADEEEDSDSDDTLIDASVAKRLAEQRKQEQHARRQKQIDEAKAAASVENLRSPICCILGHVDTGKTKLLDKIRQTNVQEGEAGGITQQIGATYFPMDAIKQKTAVVNKDGKMEYKVPGLLVIDTPGHESFTNLRSRGSSLCNIAILVVDIMHGLEPQTIESLNLLRDRKTPFIVALNKIDRLYDWKAIPNNGFQDSLAKQKKSVQNEFKDRLEKILVAFQENGLNAALFYENKNMGKYVSFVPTSAHTGEGIPDMLKLLVTLTQQRMAEKLMYLSELECTVLEVKVIEGLGTTIDVVLSNGVLREGDRVVMCGLNGPISTNIRALLTPQPLKELRIKSQYVHHKEVKAALGVKIAANDLEHAIAGSRLLLVGPDDDEEDLEMEVMSDLEQLFSKVSTSGAGVAVQASTLGSLEALLAFLKSSAIPVSTISIGPVYKRDVMRAGTMLEKHKEYAVMLCFDVKVDKEAQAYADEVGVKLFTAEIIYHLFDVFTAYKKEMSEQKKRESAANAVFPCILNPVAVFNKKDPIVVGVDVVEGSLRIGTPIAAVKKNPITGEMETVSLGRVTSIELNHKAISICKKGQPSVAVKIEGPNQPLYGRQLEEKDTLYSLISRLTIDTLKSHFREEVSKEDWQLIINLKKVFNVA</sequence>
<dbReference type="EC" id="3.6.5.3" evidence="3"/>
<dbReference type="EMBL" id="NESQ01000117">
    <property type="protein sequence ID" value="PUU78515.1"/>
    <property type="molecule type" value="Genomic_DNA"/>
</dbReference>
<evidence type="ECO:0000256" key="7">
    <source>
        <dbReference type="ARBA" id="ARBA00022723"/>
    </source>
</evidence>
<reference evidence="16 17" key="1">
    <citation type="submission" date="2017-04" db="EMBL/GenBank/DDBJ databases">
        <title>Draft genome sequence of Tuber borchii Vittad., a whitish edible truffle.</title>
        <authorList>
            <consortium name="DOE Joint Genome Institute"/>
            <person name="Murat C."/>
            <person name="Kuo A."/>
            <person name="Barry K.W."/>
            <person name="Clum A."/>
            <person name="Dockter R.B."/>
            <person name="Fauchery L."/>
            <person name="Iotti M."/>
            <person name="Kohler A."/>
            <person name="Labutti K."/>
            <person name="Lindquist E.A."/>
            <person name="Lipzen A."/>
            <person name="Ohm R.A."/>
            <person name="Wang M."/>
            <person name="Grigoriev I.V."/>
            <person name="Zambonelli A."/>
            <person name="Martin F.M."/>
        </authorList>
    </citation>
    <scope>NUCLEOTIDE SEQUENCE [LARGE SCALE GENOMIC DNA]</scope>
    <source>
        <strain evidence="16 17">Tbo3840</strain>
    </source>
</reference>
<feature type="region of interest" description="Disordered" evidence="14">
    <location>
        <begin position="306"/>
        <end position="450"/>
    </location>
</feature>
<evidence type="ECO:0000259" key="15">
    <source>
        <dbReference type="PROSITE" id="PS51722"/>
    </source>
</evidence>
<evidence type="ECO:0000313" key="16">
    <source>
        <dbReference type="EMBL" id="PUU78515.1"/>
    </source>
</evidence>
<dbReference type="InterPro" id="IPR005225">
    <property type="entry name" value="Small_GTP-bd"/>
</dbReference>
<feature type="compositionally biased region" description="Acidic residues" evidence="14">
    <location>
        <begin position="378"/>
        <end position="389"/>
    </location>
</feature>
<keyword evidence="17" id="KW-1185">Reference proteome</keyword>
<dbReference type="PANTHER" id="PTHR43381:SF4">
    <property type="entry name" value="EUKARYOTIC TRANSLATION INITIATION FACTOR 5B"/>
    <property type="match status" value="1"/>
</dbReference>
<evidence type="ECO:0000256" key="5">
    <source>
        <dbReference type="ARBA" id="ARBA00022490"/>
    </source>
</evidence>
<dbReference type="GO" id="GO:0046872">
    <property type="term" value="F:metal ion binding"/>
    <property type="evidence" value="ECO:0007669"/>
    <property type="project" value="UniProtKB-KW"/>
</dbReference>
<dbReference type="InterPro" id="IPR009000">
    <property type="entry name" value="Transl_B-barrel_sf"/>
</dbReference>
<dbReference type="FunFam" id="3.40.50.10050:FF:000002">
    <property type="entry name" value="Eukaryotic translation initiation factor 5B"/>
    <property type="match status" value="1"/>
</dbReference>
<feature type="compositionally biased region" description="Basic and acidic residues" evidence="14">
    <location>
        <begin position="221"/>
        <end position="289"/>
    </location>
</feature>
<name>A0A2T6ZSR2_TUBBO</name>
<dbReference type="PROSITE" id="PS51722">
    <property type="entry name" value="G_TR_2"/>
    <property type="match status" value="1"/>
</dbReference>
<gene>
    <name evidence="16" type="ORF">B9Z19DRAFT_1083907</name>
</gene>
<dbReference type="Proteomes" id="UP000244722">
    <property type="component" value="Unassembled WGS sequence"/>
</dbReference>
<dbReference type="InterPro" id="IPR027417">
    <property type="entry name" value="P-loop_NTPase"/>
</dbReference>
<keyword evidence="6" id="KW-0396">Initiation factor</keyword>
<dbReference type="Pfam" id="PF11987">
    <property type="entry name" value="IF-2"/>
    <property type="match status" value="1"/>
</dbReference>
<evidence type="ECO:0000256" key="2">
    <source>
        <dbReference type="ARBA" id="ARBA00007733"/>
    </source>
</evidence>
<dbReference type="Pfam" id="PF14578">
    <property type="entry name" value="GTP_EFTU_D4"/>
    <property type="match status" value="1"/>
</dbReference>
<feature type="region of interest" description="Disordered" evidence="14">
    <location>
        <begin position="1"/>
        <end position="289"/>
    </location>
</feature>
<evidence type="ECO:0000256" key="9">
    <source>
        <dbReference type="ARBA" id="ARBA00022801"/>
    </source>
</evidence>
<evidence type="ECO:0000256" key="1">
    <source>
        <dbReference type="ARBA" id="ARBA00004496"/>
    </source>
</evidence>
<dbReference type="SUPFAM" id="SSF50447">
    <property type="entry name" value="Translation proteins"/>
    <property type="match status" value="1"/>
</dbReference>
<evidence type="ECO:0000256" key="11">
    <source>
        <dbReference type="ARBA" id="ARBA00023134"/>
    </source>
</evidence>
<evidence type="ECO:0000313" key="17">
    <source>
        <dbReference type="Proteomes" id="UP000244722"/>
    </source>
</evidence>
<keyword evidence="7" id="KW-0479">Metal-binding</keyword>
<keyword evidence="5" id="KW-0963">Cytoplasm</keyword>
<feature type="compositionally biased region" description="Low complexity" evidence="14">
    <location>
        <begin position="190"/>
        <end position="199"/>
    </location>
</feature>
<evidence type="ECO:0000256" key="6">
    <source>
        <dbReference type="ARBA" id="ARBA00022540"/>
    </source>
</evidence>
<dbReference type="InterPro" id="IPR023115">
    <property type="entry name" value="TIF_IF2_dom3"/>
</dbReference>
<dbReference type="FunFam" id="2.40.30.10:FF:000013">
    <property type="entry name" value="eukaryotic translation initiation factor 5B"/>
    <property type="match status" value="1"/>
</dbReference>
<feature type="domain" description="Tr-type G" evidence="15">
    <location>
        <begin position="487"/>
        <end position="705"/>
    </location>
</feature>
<evidence type="ECO:0000256" key="13">
    <source>
        <dbReference type="ARBA" id="ARBA00048107"/>
    </source>
</evidence>
<comment type="subcellular location">
    <subcellularLocation>
        <location evidence="1">Cytoplasm</location>
    </subcellularLocation>
</comment>
<dbReference type="InterPro" id="IPR000795">
    <property type="entry name" value="T_Tr_GTP-bd_dom"/>
</dbReference>
<dbReference type="AlphaFoldDB" id="A0A2T6ZSR2"/>
<accession>A0A2T6ZSR2</accession>
<organism evidence="16 17">
    <name type="scientific">Tuber borchii</name>
    <name type="common">White truffle</name>
    <dbReference type="NCBI Taxonomy" id="42251"/>
    <lineage>
        <taxon>Eukaryota</taxon>
        <taxon>Fungi</taxon>
        <taxon>Dikarya</taxon>
        <taxon>Ascomycota</taxon>
        <taxon>Pezizomycotina</taxon>
        <taxon>Pezizomycetes</taxon>
        <taxon>Pezizales</taxon>
        <taxon>Tuberaceae</taxon>
        <taxon>Tuber</taxon>
    </lineage>
</organism>
<dbReference type="InterPro" id="IPR029459">
    <property type="entry name" value="EFTU-type"/>
</dbReference>
<dbReference type="CDD" id="cd03703">
    <property type="entry name" value="aeIF5B_II"/>
    <property type="match status" value="1"/>
</dbReference>
<dbReference type="CDD" id="cd01887">
    <property type="entry name" value="IF2_eIF5B"/>
    <property type="match status" value="1"/>
</dbReference>
<dbReference type="Gene3D" id="3.40.50.10050">
    <property type="entry name" value="Translation initiation factor IF- 2, domain 3"/>
    <property type="match status" value="1"/>
</dbReference>
<dbReference type="SUPFAM" id="SSF52156">
    <property type="entry name" value="Initiation factor IF2/eIF5b, domain 3"/>
    <property type="match status" value="1"/>
</dbReference>
<feature type="compositionally biased region" description="Low complexity" evidence="14">
    <location>
        <begin position="27"/>
        <end position="39"/>
    </location>
</feature>
<evidence type="ECO:0000256" key="4">
    <source>
        <dbReference type="ARBA" id="ARBA00013824"/>
    </source>
</evidence>
<evidence type="ECO:0000256" key="12">
    <source>
        <dbReference type="ARBA" id="ARBA00032478"/>
    </source>
</evidence>
<dbReference type="NCBIfam" id="NF003078">
    <property type="entry name" value="PRK04004.1"/>
    <property type="match status" value="1"/>
</dbReference>
<feature type="compositionally biased region" description="Basic and acidic residues" evidence="14">
    <location>
        <begin position="341"/>
        <end position="377"/>
    </location>
</feature>
<dbReference type="FunFam" id="3.40.50.300:FF:000112">
    <property type="entry name" value="Eukaryotic translation initiation factor 5B"/>
    <property type="match status" value="1"/>
</dbReference>
<dbReference type="Gene3D" id="2.40.30.10">
    <property type="entry name" value="Translation factors"/>
    <property type="match status" value="2"/>
</dbReference>
<keyword evidence="11" id="KW-0342">GTP-binding</keyword>
<evidence type="ECO:0000256" key="8">
    <source>
        <dbReference type="ARBA" id="ARBA00022741"/>
    </source>
</evidence>
<feature type="compositionally biased region" description="Basic residues" evidence="14">
    <location>
        <begin position="318"/>
        <end position="330"/>
    </location>
</feature>
<dbReference type="STRING" id="42251.A0A2T6ZSR2"/>
<dbReference type="FunFam" id="2.40.30.10:FF:000026">
    <property type="entry name" value="Eukaryotic translation initiation factor 5B"/>
    <property type="match status" value="1"/>
</dbReference>
<dbReference type="GO" id="GO:0005739">
    <property type="term" value="C:mitochondrion"/>
    <property type="evidence" value="ECO:0007669"/>
    <property type="project" value="TreeGrafter"/>
</dbReference>
<feature type="compositionally biased region" description="Basic residues" evidence="14">
    <location>
        <begin position="59"/>
        <end position="68"/>
    </location>
</feature>
<dbReference type="OrthoDB" id="4928at2759"/>
<evidence type="ECO:0000256" key="10">
    <source>
        <dbReference type="ARBA" id="ARBA00022917"/>
    </source>
</evidence>
<dbReference type="PANTHER" id="PTHR43381">
    <property type="entry name" value="TRANSLATION INITIATION FACTOR IF-2-RELATED"/>
    <property type="match status" value="1"/>
</dbReference>
<dbReference type="SUPFAM" id="SSF52540">
    <property type="entry name" value="P-loop containing nucleoside triphosphate hydrolases"/>
    <property type="match status" value="1"/>
</dbReference>
<proteinExistence type="inferred from homology"/>
<comment type="similarity">
    <text evidence="2">Belongs to the TRAFAC class translation factor GTPase superfamily. Classic translation factor GTPase family. IF-2 subfamily.</text>
</comment>
<dbReference type="Pfam" id="PF00009">
    <property type="entry name" value="GTP_EFTU"/>
    <property type="match status" value="1"/>
</dbReference>
<keyword evidence="10" id="KW-0648">Protein biosynthesis</keyword>
<dbReference type="InterPro" id="IPR036925">
    <property type="entry name" value="TIF_IF2_dom3_sf"/>
</dbReference>
<dbReference type="GO" id="GO:0005525">
    <property type="term" value="F:GTP binding"/>
    <property type="evidence" value="ECO:0007669"/>
    <property type="project" value="UniProtKB-KW"/>
</dbReference>
<dbReference type="GO" id="GO:0003743">
    <property type="term" value="F:translation initiation factor activity"/>
    <property type="evidence" value="ECO:0007669"/>
    <property type="project" value="UniProtKB-KW"/>
</dbReference>
<evidence type="ECO:0000256" key="14">
    <source>
        <dbReference type="SAM" id="MobiDB-lite"/>
    </source>
</evidence>
<dbReference type="InterPro" id="IPR015760">
    <property type="entry name" value="TIF_IF2"/>
</dbReference>
<dbReference type="PRINTS" id="PR00315">
    <property type="entry name" value="ELONGATNFCT"/>
</dbReference>
<dbReference type="NCBIfam" id="TIGR00231">
    <property type="entry name" value="small_GTP"/>
    <property type="match status" value="1"/>
</dbReference>
<dbReference type="Gene3D" id="3.40.50.300">
    <property type="entry name" value="P-loop containing nucleotide triphosphate hydrolases"/>
    <property type="match status" value="1"/>
</dbReference>
<keyword evidence="9" id="KW-0378">Hydrolase</keyword>